<accession>A0A9W6NZY8</accession>
<feature type="domain" description="Phage FDXHR zinc binding" evidence="1">
    <location>
        <begin position="18"/>
        <end position="62"/>
    </location>
</feature>
<dbReference type="Pfam" id="PF24071">
    <property type="entry name" value="Phage_zn_bind_3"/>
    <property type="match status" value="1"/>
</dbReference>
<organism evidence="2 3">
    <name type="scientific">Pseudonocardia halophobica</name>
    <dbReference type="NCBI Taxonomy" id="29401"/>
    <lineage>
        <taxon>Bacteria</taxon>
        <taxon>Bacillati</taxon>
        <taxon>Actinomycetota</taxon>
        <taxon>Actinomycetes</taxon>
        <taxon>Pseudonocardiales</taxon>
        <taxon>Pseudonocardiaceae</taxon>
        <taxon>Pseudonocardia</taxon>
    </lineage>
</organism>
<name>A0A9W6NZY8_9PSEU</name>
<keyword evidence="3" id="KW-1185">Reference proteome</keyword>
<gene>
    <name evidence="2" type="ORF">GCM10017577_64650</name>
</gene>
<dbReference type="EMBL" id="BSFQ01000044">
    <property type="protein sequence ID" value="GLL15315.1"/>
    <property type="molecule type" value="Genomic_DNA"/>
</dbReference>
<reference evidence="2" key="2">
    <citation type="submission" date="2023-01" db="EMBL/GenBank/DDBJ databases">
        <authorList>
            <person name="Sun Q."/>
            <person name="Evtushenko L."/>
        </authorList>
    </citation>
    <scope>NUCLEOTIDE SEQUENCE</scope>
    <source>
        <strain evidence="2">VKM Ac-1069</strain>
    </source>
</reference>
<comment type="caution">
    <text evidence="2">The sequence shown here is derived from an EMBL/GenBank/DDBJ whole genome shotgun (WGS) entry which is preliminary data.</text>
</comment>
<dbReference type="AlphaFoldDB" id="A0A9W6NZY8"/>
<sequence>MGARTLAAVASTELIRITCCGSSWVGADRAHCCRRFGGCGAVFDDVRLFDAHRPKGACTDPRGLDLVQTKNGIWLRPLDLAG</sequence>
<protein>
    <recommendedName>
        <fullName evidence="1">Phage FDXHR zinc binding domain-containing protein</fullName>
    </recommendedName>
</protein>
<dbReference type="Proteomes" id="UP001143463">
    <property type="component" value="Unassembled WGS sequence"/>
</dbReference>
<evidence type="ECO:0000313" key="3">
    <source>
        <dbReference type="Proteomes" id="UP001143463"/>
    </source>
</evidence>
<reference evidence="2" key="1">
    <citation type="journal article" date="2014" name="Int. J. Syst. Evol. Microbiol.">
        <title>Complete genome sequence of Corynebacterium casei LMG S-19264T (=DSM 44701T), isolated from a smear-ripened cheese.</title>
        <authorList>
            <consortium name="US DOE Joint Genome Institute (JGI-PGF)"/>
            <person name="Walter F."/>
            <person name="Albersmeier A."/>
            <person name="Kalinowski J."/>
            <person name="Ruckert C."/>
        </authorList>
    </citation>
    <scope>NUCLEOTIDE SEQUENCE</scope>
    <source>
        <strain evidence="2">VKM Ac-1069</strain>
    </source>
</reference>
<evidence type="ECO:0000313" key="2">
    <source>
        <dbReference type="EMBL" id="GLL15315.1"/>
    </source>
</evidence>
<dbReference type="InterPro" id="IPR058158">
    <property type="entry name" value="Phage_zn-bd_3"/>
</dbReference>
<evidence type="ECO:0000259" key="1">
    <source>
        <dbReference type="Pfam" id="PF24071"/>
    </source>
</evidence>
<proteinExistence type="predicted"/>